<keyword evidence="1" id="KW-1133">Transmembrane helix</keyword>
<evidence type="ECO:0000259" key="2">
    <source>
        <dbReference type="Pfam" id="PF20152"/>
    </source>
</evidence>
<evidence type="ECO:0000313" key="3">
    <source>
        <dbReference type="EMBL" id="GAA96966.1"/>
    </source>
</evidence>
<feature type="transmembrane region" description="Helical" evidence="1">
    <location>
        <begin position="148"/>
        <end position="170"/>
    </location>
</feature>
<feature type="transmembrane region" description="Helical" evidence="1">
    <location>
        <begin position="109"/>
        <end position="136"/>
    </location>
</feature>
<proteinExistence type="predicted"/>
<dbReference type="PANTHER" id="PTHR40465">
    <property type="entry name" value="CHROMOSOME 1, WHOLE GENOME SHOTGUN SEQUENCE"/>
    <property type="match status" value="1"/>
</dbReference>
<evidence type="ECO:0000313" key="4">
    <source>
        <dbReference type="Proteomes" id="UP000009131"/>
    </source>
</evidence>
<keyword evidence="1" id="KW-0812">Transmembrane</keyword>
<feature type="domain" description="DUF6534" evidence="2">
    <location>
        <begin position="197"/>
        <end position="287"/>
    </location>
</feature>
<dbReference type="Proteomes" id="UP000009131">
    <property type="component" value="Unassembled WGS sequence"/>
</dbReference>
<dbReference type="eggNOG" id="ENOG502RY7K">
    <property type="taxonomic scope" value="Eukaryota"/>
</dbReference>
<feature type="transmembrane region" description="Helical" evidence="1">
    <location>
        <begin position="73"/>
        <end position="97"/>
    </location>
</feature>
<dbReference type="InterPro" id="IPR045339">
    <property type="entry name" value="DUF6534"/>
</dbReference>
<comment type="caution">
    <text evidence="3">The sequence shown here is derived from an EMBL/GenBank/DDBJ whole genome shotgun (WGS) entry which is preliminary data.</text>
</comment>
<dbReference type="Pfam" id="PF20152">
    <property type="entry name" value="DUF6534"/>
    <property type="match status" value="1"/>
</dbReference>
<gene>
    <name evidence="3" type="primary">Mo03640</name>
    <name evidence="3" type="ORF">E5Q_03640</name>
</gene>
<dbReference type="HOGENOM" id="CLU_491821_0_0_1"/>
<keyword evidence="4" id="KW-1185">Reference proteome</keyword>
<evidence type="ECO:0000256" key="1">
    <source>
        <dbReference type="SAM" id="Phobius"/>
    </source>
</evidence>
<accession>G7E2A6</accession>
<feature type="transmembrane region" description="Helical" evidence="1">
    <location>
        <begin position="232"/>
        <end position="257"/>
    </location>
</feature>
<dbReference type="Gene3D" id="1.20.1280.140">
    <property type="match status" value="1"/>
</dbReference>
<feature type="transmembrane region" description="Helical" evidence="1">
    <location>
        <begin position="185"/>
        <end position="212"/>
    </location>
</feature>
<dbReference type="PANTHER" id="PTHR40465:SF1">
    <property type="entry name" value="DUF6534 DOMAIN-CONTAINING PROTEIN"/>
    <property type="match status" value="1"/>
</dbReference>
<name>G7E2A6_MIXOS</name>
<protein>
    <recommendedName>
        <fullName evidence="2">DUF6534 domain-containing protein</fullName>
    </recommendedName>
</protein>
<keyword evidence="1" id="KW-0472">Membrane</keyword>
<feature type="transmembrane region" description="Helical" evidence="1">
    <location>
        <begin position="263"/>
        <end position="283"/>
    </location>
</feature>
<reference evidence="3 4" key="1">
    <citation type="journal article" date="2011" name="J. Gen. Appl. Microbiol.">
        <title>Draft genome sequencing of the enigmatic basidiomycete Mixia osmundae.</title>
        <authorList>
            <person name="Nishida H."/>
            <person name="Nagatsuka Y."/>
            <person name="Sugiyama J."/>
        </authorList>
    </citation>
    <scope>NUCLEOTIDE SEQUENCE [LARGE SCALE GENOMIC DNA]</scope>
    <source>
        <strain evidence="4">CBS 9802 / IAM 14324 / JCM 22182 / KY 12970</strain>
    </source>
</reference>
<dbReference type="InterPro" id="IPR021054">
    <property type="entry name" value="Cell_wall_mannoprotein_1"/>
</dbReference>
<dbReference type="RefSeq" id="XP_014565409.1">
    <property type="nucleotide sequence ID" value="XM_014709923.1"/>
</dbReference>
<feature type="transmembrane region" description="Helical" evidence="1">
    <location>
        <begin position="43"/>
        <end position="61"/>
    </location>
</feature>
<dbReference type="InParanoid" id="G7E2A6"/>
<dbReference type="Pfam" id="PF12296">
    <property type="entry name" value="HsbA"/>
    <property type="match status" value="1"/>
</dbReference>
<dbReference type="OrthoDB" id="2535105at2759"/>
<dbReference type="EMBL" id="BABT02000110">
    <property type="protein sequence ID" value="GAA96966.1"/>
    <property type="molecule type" value="Genomic_DNA"/>
</dbReference>
<sequence length="554" mass="59336">MDAGFIRLAARAYESLNTTDPIGWDDDQIAPQLDANLTLGPEYIGWGLSLLLLGWILARTLDYFVVFPKDRPLIKWIVGVVCALEVCNAALNFQALYSHGVSQDRSDSAISTTIVSDALASTFTQLIAFIVQSFYAERSYRMCGNNRLIPVIIGIFMLGGLAGAIGVTYVEIRSIDGSLIMSYDLLLIVTLIWLVSSVTADIMITATLCWGLKSVKKERGFNPSVDELVKNLIRLSFETAALTTLCAAAGTITYATTYAISNVSMAFTSILPSCYGITLLYTLHARSTLRARMTSTSVMSQSKVNSQIASMGSVRSAHLAVNIQRTSMQRFDDGLDLPDDGDDDSVTDAPRKTVGFQTSPVLAYTTRSLFLRLRASASNMKTFATLAIVSALASSAVAQYAALTSQLNVVAADAQSLNKSLAAKTFTYSSAYSVHTAALKTSNDIKNATADCGNTASVTSAQATTTLNTLNNTILPPTLSALKEIIAAKSQFDSFKLGSLAKNDINTLRNSSDALAACLIKLAPTTQIKSQGQAIQTRLDSGFQAAQNAYASES</sequence>
<dbReference type="STRING" id="764103.G7E2A6"/>
<dbReference type="AlphaFoldDB" id="G7E2A6"/>
<feature type="transmembrane region" description="Helical" evidence="1">
    <location>
        <begin position="382"/>
        <end position="402"/>
    </location>
</feature>
<reference evidence="3 4" key="2">
    <citation type="journal article" date="2012" name="Open Biol.">
        <title>Characteristics of nucleosomes and linker DNA regions on the genome of the basidiomycete Mixia osmundae revealed by mono- and dinucleosome mapping.</title>
        <authorList>
            <person name="Nishida H."/>
            <person name="Kondo S."/>
            <person name="Matsumoto T."/>
            <person name="Suzuki Y."/>
            <person name="Yoshikawa H."/>
            <person name="Taylor T.D."/>
            <person name="Sugiyama J."/>
        </authorList>
    </citation>
    <scope>NUCLEOTIDE SEQUENCE [LARGE SCALE GENOMIC DNA]</scope>
    <source>
        <strain evidence="4">CBS 9802 / IAM 14324 / JCM 22182 / KY 12970</strain>
    </source>
</reference>
<organism evidence="3 4">
    <name type="scientific">Mixia osmundae (strain CBS 9802 / IAM 14324 / JCM 22182 / KY 12970)</name>
    <dbReference type="NCBI Taxonomy" id="764103"/>
    <lineage>
        <taxon>Eukaryota</taxon>
        <taxon>Fungi</taxon>
        <taxon>Dikarya</taxon>
        <taxon>Basidiomycota</taxon>
        <taxon>Pucciniomycotina</taxon>
        <taxon>Mixiomycetes</taxon>
        <taxon>Mixiales</taxon>
        <taxon>Mixiaceae</taxon>
        <taxon>Mixia</taxon>
    </lineage>
</organism>